<feature type="transmembrane region" description="Helical" evidence="2">
    <location>
        <begin position="538"/>
        <end position="556"/>
    </location>
</feature>
<organism evidence="3 4">
    <name type="scientific">Periconia macrospinosa</name>
    <dbReference type="NCBI Taxonomy" id="97972"/>
    <lineage>
        <taxon>Eukaryota</taxon>
        <taxon>Fungi</taxon>
        <taxon>Dikarya</taxon>
        <taxon>Ascomycota</taxon>
        <taxon>Pezizomycotina</taxon>
        <taxon>Dothideomycetes</taxon>
        <taxon>Pleosporomycetidae</taxon>
        <taxon>Pleosporales</taxon>
        <taxon>Massarineae</taxon>
        <taxon>Periconiaceae</taxon>
        <taxon>Periconia</taxon>
    </lineage>
</organism>
<keyword evidence="4" id="KW-1185">Reference proteome</keyword>
<dbReference type="PANTHER" id="PTHR36840:SF1">
    <property type="entry name" value="BLL5714 PROTEIN"/>
    <property type="match status" value="1"/>
</dbReference>
<dbReference type="Pfam" id="PF06772">
    <property type="entry name" value="LtrA"/>
    <property type="match status" value="1"/>
</dbReference>
<dbReference type="AlphaFoldDB" id="A0A2V1DM80"/>
<feature type="compositionally biased region" description="Basic residues" evidence="1">
    <location>
        <begin position="31"/>
        <end position="41"/>
    </location>
</feature>
<feature type="transmembrane region" description="Helical" evidence="2">
    <location>
        <begin position="363"/>
        <end position="383"/>
    </location>
</feature>
<feature type="transmembrane region" description="Helical" evidence="2">
    <location>
        <begin position="606"/>
        <end position="627"/>
    </location>
</feature>
<keyword evidence="2" id="KW-0472">Membrane</keyword>
<evidence type="ECO:0000256" key="2">
    <source>
        <dbReference type="SAM" id="Phobius"/>
    </source>
</evidence>
<reference evidence="3 4" key="1">
    <citation type="journal article" date="2018" name="Sci. Rep.">
        <title>Comparative genomics provides insights into the lifestyle and reveals functional heterogeneity of dark septate endophytic fungi.</title>
        <authorList>
            <person name="Knapp D.G."/>
            <person name="Nemeth J.B."/>
            <person name="Barry K."/>
            <person name="Hainaut M."/>
            <person name="Henrissat B."/>
            <person name="Johnson J."/>
            <person name="Kuo A."/>
            <person name="Lim J.H.P."/>
            <person name="Lipzen A."/>
            <person name="Nolan M."/>
            <person name="Ohm R.A."/>
            <person name="Tamas L."/>
            <person name="Grigoriev I.V."/>
            <person name="Spatafora J.W."/>
            <person name="Nagy L.G."/>
            <person name="Kovacs G.M."/>
        </authorList>
    </citation>
    <scope>NUCLEOTIDE SEQUENCE [LARGE SCALE GENOMIC DNA]</scope>
    <source>
        <strain evidence="3 4">DSE2036</strain>
    </source>
</reference>
<evidence type="ECO:0000313" key="3">
    <source>
        <dbReference type="EMBL" id="PVH99317.1"/>
    </source>
</evidence>
<accession>A0A2V1DM80</accession>
<dbReference type="InterPro" id="IPR010640">
    <property type="entry name" value="Low_temperature_requirement_A"/>
</dbReference>
<feature type="transmembrane region" description="Helical" evidence="2">
    <location>
        <begin position="576"/>
        <end position="594"/>
    </location>
</feature>
<dbReference type="STRING" id="97972.A0A2V1DM80"/>
<feature type="transmembrane region" description="Helical" evidence="2">
    <location>
        <begin position="248"/>
        <end position="269"/>
    </location>
</feature>
<gene>
    <name evidence="3" type="ORF">DM02DRAFT_594490</name>
</gene>
<name>A0A2V1DM80_9PLEO</name>
<dbReference type="EMBL" id="KZ805394">
    <property type="protein sequence ID" value="PVH99317.1"/>
    <property type="molecule type" value="Genomic_DNA"/>
</dbReference>
<keyword evidence="2" id="KW-1133">Transmembrane helix</keyword>
<sequence length="678" mass="76663">MASTTSQTQFESGDTTGVATPATATNAHDDHHHHHLHHRGRRLRQLLRPDGKKVHIASSPEEANVLRKTLTRDEKEDDFDLVIHGSPEHLEALRHSHQHHADRHEQLKALHGDLAAEFERVIRELDALSQELHVVSEHAVQLDANFSKYGYSAHLRTKDSAPASGAASTHSSDEMFDKDLWAAERKLGNTMRVYQRPVVRQYFHKGLLWRAREQQEVQSFELFVDLMYVGIIALTGDAAAEHPTGESLLHFCIVFIMGWKFWSDIGLLIAWFDSDDILRRCSVLFILTCLLGFTTNILDAFKHTYVPLVAFYLAARLYTGLSLLWYAYDIPMVRSSMIGHGVMNIIPAAFWIGSIYVEEPARQGLIWIALFLDTFGSMLMVLAHRPDLWLRSRKAIDWIRQHFEFFPGANIEHRIERTGAFVTLVFGSCVLGLLYQSSKEFGINAFFGKAVLGLIQAFTFNWLYFEIDSFNLHTHAIRRSVPAAMVWISIHLPFIMAFVLSASALAFLVRAHDCPDAPVESLYETFIPRSEEHISDGLRWYYCGGLGIALLCMAIIAFSHEHKKIPHMRLRKNWRLIFRVLVSIAIILLPLAHLNSLDLIGTTTGLVLAVLAAEILGASCVGDSLLWDNKCKRGCTQYDGQCEARKSELQEAVKEGRVVNVEELAKREKEVRGVAATV</sequence>
<feature type="transmembrane region" description="Helical" evidence="2">
    <location>
        <begin position="486"/>
        <end position="509"/>
    </location>
</feature>
<feature type="region of interest" description="Disordered" evidence="1">
    <location>
        <begin position="1"/>
        <end position="41"/>
    </location>
</feature>
<feature type="transmembrane region" description="Helical" evidence="2">
    <location>
        <begin position="441"/>
        <end position="465"/>
    </location>
</feature>
<feature type="transmembrane region" description="Helical" evidence="2">
    <location>
        <begin position="304"/>
        <end position="326"/>
    </location>
</feature>
<feature type="transmembrane region" description="Helical" evidence="2">
    <location>
        <begin position="338"/>
        <end position="357"/>
    </location>
</feature>
<dbReference type="PANTHER" id="PTHR36840">
    <property type="entry name" value="BLL5714 PROTEIN"/>
    <property type="match status" value="1"/>
</dbReference>
<protein>
    <submittedName>
        <fullName evidence="3">Uncharacterized protein</fullName>
    </submittedName>
</protein>
<keyword evidence="2" id="KW-0812">Transmembrane</keyword>
<proteinExistence type="predicted"/>
<evidence type="ECO:0000313" key="4">
    <source>
        <dbReference type="Proteomes" id="UP000244855"/>
    </source>
</evidence>
<feature type="compositionally biased region" description="Polar residues" evidence="1">
    <location>
        <begin position="1"/>
        <end position="26"/>
    </location>
</feature>
<evidence type="ECO:0000256" key="1">
    <source>
        <dbReference type="SAM" id="MobiDB-lite"/>
    </source>
</evidence>
<feature type="transmembrane region" description="Helical" evidence="2">
    <location>
        <begin position="281"/>
        <end position="298"/>
    </location>
</feature>
<dbReference type="OrthoDB" id="191995at2759"/>
<dbReference type="Proteomes" id="UP000244855">
    <property type="component" value="Unassembled WGS sequence"/>
</dbReference>